<keyword evidence="2" id="KW-1185">Reference proteome</keyword>
<protein>
    <recommendedName>
        <fullName evidence="3">Roadblock/LAMTOR2 domain-containing protein</fullName>
    </recommendedName>
</protein>
<proteinExistence type="predicted"/>
<sequence length="136" mass="14479">MHGVEAQLTTLLGGMNRGGGYPLSLVCTDQGLLVAAAGEHARSDVAAGLTSLFDDIVNRAVRDLGLAGVDELTLAAPDAGRVVIRPLARDCVPRLFLVVFVPGGRTWRRHTNHITRKLLALLGPWLTRAATPQEPP</sequence>
<dbReference type="EMBL" id="FOMX01000023">
    <property type="protein sequence ID" value="SFE95371.1"/>
    <property type="molecule type" value="Genomic_DNA"/>
</dbReference>
<name>A0A1I2ESS5_9BACT</name>
<dbReference type="Proteomes" id="UP000199400">
    <property type="component" value="Unassembled WGS sequence"/>
</dbReference>
<organism evidence="1 2">
    <name type="scientific">Nannocystis exedens</name>
    <dbReference type="NCBI Taxonomy" id="54"/>
    <lineage>
        <taxon>Bacteria</taxon>
        <taxon>Pseudomonadati</taxon>
        <taxon>Myxococcota</taxon>
        <taxon>Polyangia</taxon>
        <taxon>Nannocystales</taxon>
        <taxon>Nannocystaceae</taxon>
        <taxon>Nannocystis</taxon>
    </lineage>
</organism>
<gene>
    <name evidence="1" type="ORF">SAMN02745121_06233</name>
</gene>
<dbReference type="STRING" id="54.SAMN02745121_06233"/>
<reference evidence="2" key="1">
    <citation type="submission" date="2016-10" db="EMBL/GenBank/DDBJ databases">
        <authorList>
            <person name="Varghese N."/>
            <person name="Submissions S."/>
        </authorList>
    </citation>
    <scope>NUCLEOTIDE SEQUENCE [LARGE SCALE GENOMIC DNA]</scope>
    <source>
        <strain evidence="2">ATCC 25963</strain>
    </source>
</reference>
<dbReference type="AlphaFoldDB" id="A0A1I2ESS5"/>
<dbReference type="RefSeq" id="WP_096331660.1">
    <property type="nucleotide sequence ID" value="NZ_FOMX01000023.1"/>
</dbReference>
<evidence type="ECO:0000313" key="2">
    <source>
        <dbReference type="Proteomes" id="UP000199400"/>
    </source>
</evidence>
<evidence type="ECO:0000313" key="1">
    <source>
        <dbReference type="EMBL" id="SFE95371.1"/>
    </source>
</evidence>
<accession>A0A1I2ESS5</accession>
<evidence type="ECO:0008006" key="3">
    <source>
        <dbReference type="Google" id="ProtNLM"/>
    </source>
</evidence>